<dbReference type="Proteomes" id="UP000595610">
    <property type="component" value="Chromosome 1"/>
</dbReference>
<accession>A0A7T4N427</accession>
<evidence type="ECO:0000256" key="1">
    <source>
        <dbReference type="ARBA" id="ARBA00022908"/>
    </source>
</evidence>
<dbReference type="KEGG" id="pgis:I6I06_05280"/>
<dbReference type="GO" id="GO:0003677">
    <property type="term" value="F:DNA binding"/>
    <property type="evidence" value="ECO:0007669"/>
    <property type="project" value="InterPro"/>
</dbReference>
<dbReference type="PANTHER" id="PTHR30349">
    <property type="entry name" value="PHAGE INTEGRASE-RELATED"/>
    <property type="match status" value="1"/>
</dbReference>
<keyword evidence="5" id="KW-1185">Reference proteome</keyword>
<dbReference type="InterPro" id="IPR011010">
    <property type="entry name" value="DNA_brk_join_enz"/>
</dbReference>
<organism evidence="4 5">
    <name type="scientific">Paraburkholderia ginsengisoli</name>
    <dbReference type="NCBI Taxonomy" id="311231"/>
    <lineage>
        <taxon>Bacteria</taxon>
        <taxon>Pseudomonadati</taxon>
        <taxon>Pseudomonadota</taxon>
        <taxon>Betaproteobacteria</taxon>
        <taxon>Burkholderiales</taxon>
        <taxon>Burkholderiaceae</taxon>
        <taxon>Paraburkholderia</taxon>
    </lineage>
</organism>
<evidence type="ECO:0000313" key="5">
    <source>
        <dbReference type="Proteomes" id="UP000595610"/>
    </source>
</evidence>
<dbReference type="PROSITE" id="PS51898">
    <property type="entry name" value="TYR_RECOMBINASE"/>
    <property type="match status" value="1"/>
</dbReference>
<dbReference type="SUPFAM" id="SSF56349">
    <property type="entry name" value="DNA breaking-rejoining enzymes"/>
    <property type="match status" value="1"/>
</dbReference>
<dbReference type="InterPro" id="IPR013762">
    <property type="entry name" value="Integrase-like_cat_sf"/>
</dbReference>
<proteinExistence type="predicted"/>
<dbReference type="Gene3D" id="1.10.443.10">
    <property type="entry name" value="Intergrase catalytic core"/>
    <property type="match status" value="1"/>
</dbReference>
<dbReference type="GO" id="GO:0006310">
    <property type="term" value="P:DNA recombination"/>
    <property type="evidence" value="ECO:0007669"/>
    <property type="project" value="UniProtKB-KW"/>
</dbReference>
<dbReference type="InterPro" id="IPR002104">
    <property type="entry name" value="Integrase_catalytic"/>
</dbReference>
<dbReference type="RefSeq" id="WP_167335633.1">
    <property type="nucleotide sequence ID" value="NZ_CP066075.1"/>
</dbReference>
<keyword evidence="2" id="KW-0233">DNA recombination</keyword>
<dbReference type="Pfam" id="PF00589">
    <property type="entry name" value="Phage_integrase"/>
    <property type="match status" value="1"/>
</dbReference>
<keyword evidence="1" id="KW-0229">DNA integration</keyword>
<name>A0A7T4N427_9BURK</name>
<dbReference type="EMBL" id="CP066075">
    <property type="protein sequence ID" value="QQC64889.1"/>
    <property type="molecule type" value="Genomic_DNA"/>
</dbReference>
<gene>
    <name evidence="4" type="ORF">I6I06_05280</name>
</gene>
<evidence type="ECO:0000259" key="3">
    <source>
        <dbReference type="PROSITE" id="PS51898"/>
    </source>
</evidence>
<dbReference type="AlphaFoldDB" id="A0A7T4N427"/>
<reference evidence="4 5" key="1">
    <citation type="submission" date="2020-12" db="EMBL/GenBank/DDBJ databases">
        <title>FDA dAtabase for Regulatory Grade micrObial Sequences (FDA-ARGOS): Supporting development and validation of Infectious Disease Dx tests.</title>
        <authorList>
            <person name="Nelson B."/>
            <person name="Plummer A."/>
            <person name="Tallon L."/>
            <person name="Sadzewicz L."/>
            <person name="Zhao X."/>
            <person name="Boylan J."/>
            <person name="Ott S."/>
            <person name="Bowen H."/>
            <person name="Vavikolanu K."/>
            <person name="Mehta A."/>
            <person name="Aluvathingal J."/>
            <person name="Nadendla S."/>
            <person name="Myers T."/>
            <person name="Yan Y."/>
            <person name="Sichtig H."/>
        </authorList>
    </citation>
    <scope>NUCLEOTIDE SEQUENCE [LARGE SCALE GENOMIC DNA]</scope>
    <source>
        <strain evidence="4 5">FDAARGOS_1049</strain>
    </source>
</reference>
<evidence type="ECO:0000313" key="4">
    <source>
        <dbReference type="EMBL" id="QQC64889.1"/>
    </source>
</evidence>
<evidence type="ECO:0000256" key="2">
    <source>
        <dbReference type="ARBA" id="ARBA00023172"/>
    </source>
</evidence>
<dbReference type="GO" id="GO:0015074">
    <property type="term" value="P:DNA integration"/>
    <property type="evidence" value="ECO:0007669"/>
    <property type="project" value="UniProtKB-KW"/>
</dbReference>
<feature type="domain" description="Tyr recombinase" evidence="3">
    <location>
        <begin position="1"/>
        <end position="96"/>
    </location>
</feature>
<sequence>MFVTWKPLAHPDSVYVFAGESGEPIQCMKKSFATVLKAARIESYRWHDMRHTFASWLVQSGVDLNIVRELLGHASLAMTMRYAHLAPNNKLRAVSALQLSGPNIAQVASIPRLAA</sequence>
<dbReference type="PANTHER" id="PTHR30349:SF64">
    <property type="entry name" value="PROPHAGE INTEGRASE INTD-RELATED"/>
    <property type="match status" value="1"/>
</dbReference>
<dbReference type="CDD" id="cd00796">
    <property type="entry name" value="INT_Rci_Hp1_C"/>
    <property type="match status" value="1"/>
</dbReference>
<dbReference type="InterPro" id="IPR050090">
    <property type="entry name" value="Tyrosine_recombinase_XerCD"/>
</dbReference>
<protein>
    <submittedName>
        <fullName evidence="4">Site-specific integrase</fullName>
    </submittedName>
</protein>